<sequence length="126" mass="14088">MLRDHRRVPHSAASESAAWTNESVRSCRLASAFRPRHQQRALLMSQARSIFVAPLHAGIFLMLCPYVLRTFPSHSARSVQKFPLTASFIVDSAARTGQPASDPSTPVLFSLHEFPKFLTQNLEAWA</sequence>
<evidence type="ECO:0000313" key="3">
    <source>
        <dbReference type="Proteomes" id="UP000825935"/>
    </source>
</evidence>
<keyword evidence="1" id="KW-1133">Transmembrane helix</keyword>
<dbReference type="Proteomes" id="UP000825935">
    <property type="component" value="Chromosome 24"/>
</dbReference>
<evidence type="ECO:0008006" key="4">
    <source>
        <dbReference type="Google" id="ProtNLM"/>
    </source>
</evidence>
<name>A0A8T2RUC2_CERRI</name>
<gene>
    <name evidence="2" type="ORF">KP509_24G043200</name>
</gene>
<keyword evidence="1" id="KW-0472">Membrane</keyword>
<proteinExistence type="predicted"/>
<dbReference type="EMBL" id="CM035429">
    <property type="protein sequence ID" value="KAH7300056.1"/>
    <property type="molecule type" value="Genomic_DNA"/>
</dbReference>
<comment type="caution">
    <text evidence="2">The sequence shown here is derived from an EMBL/GenBank/DDBJ whole genome shotgun (WGS) entry which is preliminary data.</text>
</comment>
<protein>
    <recommendedName>
        <fullName evidence="4">Transmembrane protein</fullName>
    </recommendedName>
</protein>
<evidence type="ECO:0000313" key="2">
    <source>
        <dbReference type="EMBL" id="KAH7300056.1"/>
    </source>
</evidence>
<accession>A0A8T2RUC2</accession>
<dbReference type="AlphaFoldDB" id="A0A8T2RUC2"/>
<keyword evidence="3" id="KW-1185">Reference proteome</keyword>
<evidence type="ECO:0000256" key="1">
    <source>
        <dbReference type="SAM" id="Phobius"/>
    </source>
</evidence>
<organism evidence="2 3">
    <name type="scientific">Ceratopteris richardii</name>
    <name type="common">Triangle waterfern</name>
    <dbReference type="NCBI Taxonomy" id="49495"/>
    <lineage>
        <taxon>Eukaryota</taxon>
        <taxon>Viridiplantae</taxon>
        <taxon>Streptophyta</taxon>
        <taxon>Embryophyta</taxon>
        <taxon>Tracheophyta</taxon>
        <taxon>Polypodiopsida</taxon>
        <taxon>Polypodiidae</taxon>
        <taxon>Polypodiales</taxon>
        <taxon>Pteridineae</taxon>
        <taxon>Pteridaceae</taxon>
        <taxon>Parkerioideae</taxon>
        <taxon>Ceratopteris</taxon>
    </lineage>
</organism>
<feature type="transmembrane region" description="Helical" evidence="1">
    <location>
        <begin position="50"/>
        <end position="68"/>
    </location>
</feature>
<keyword evidence="1" id="KW-0812">Transmembrane</keyword>
<reference evidence="2" key="1">
    <citation type="submission" date="2021-08" db="EMBL/GenBank/DDBJ databases">
        <title>WGS assembly of Ceratopteris richardii.</title>
        <authorList>
            <person name="Marchant D.B."/>
            <person name="Chen G."/>
            <person name="Jenkins J."/>
            <person name="Shu S."/>
            <person name="Leebens-Mack J."/>
            <person name="Grimwood J."/>
            <person name="Schmutz J."/>
            <person name="Soltis P."/>
            <person name="Soltis D."/>
            <person name="Chen Z.-H."/>
        </authorList>
    </citation>
    <scope>NUCLEOTIDE SEQUENCE</scope>
    <source>
        <strain evidence="2">Whitten #5841</strain>
        <tissue evidence="2">Leaf</tissue>
    </source>
</reference>